<reference evidence="3" key="1">
    <citation type="submission" date="2022-11" db="UniProtKB">
        <authorList>
            <consortium name="WormBaseParasite"/>
        </authorList>
    </citation>
    <scope>IDENTIFICATION</scope>
</reference>
<evidence type="ECO:0000256" key="1">
    <source>
        <dbReference type="SAM" id="MobiDB-lite"/>
    </source>
</evidence>
<accession>A0A914Z419</accession>
<name>A0A914Z419_9BILA</name>
<feature type="region of interest" description="Disordered" evidence="1">
    <location>
        <begin position="43"/>
        <end position="90"/>
    </location>
</feature>
<dbReference type="WBParaSite" id="PSU_v2.g7098.t1">
    <property type="protein sequence ID" value="PSU_v2.g7098.t1"/>
    <property type="gene ID" value="PSU_v2.g7098"/>
</dbReference>
<evidence type="ECO:0000313" key="3">
    <source>
        <dbReference type="WBParaSite" id="PSU_v2.g7098.t1"/>
    </source>
</evidence>
<proteinExistence type="predicted"/>
<keyword evidence="2" id="KW-1185">Reference proteome</keyword>
<feature type="compositionally biased region" description="Polar residues" evidence="1">
    <location>
        <begin position="45"/>
        <end position="70"/>
    </location>
</feature>
<feature type="region of interest" description="Disordered" evidence="1">
    <location>
        <begin position="1"/>
        <end position="22"/>
    </location>
</feature>
<protein>
    <submittedName>
        <fullName evidence="3">Uncharacterized protein</fullName>
    </submittedName>
</protein>
<dbReference type="Proteomes" id="UP000887577">
    <property type="component" value="Unplaced"/>
</dbReference>
<sequence length="90" mass="10493">MAVNVQTTPEHRNRPPPPGWEKILWAPKKKYIRKPIRYQDILNENVENNASAPRTPPNRNDSSRSSTTPTFDKKPFYTPVILKFDDDDDE</sequence>
<dbReference type="AlphaFoldDB" id="A0A914Z419"/>
<organism evidence="2 3">
    <name type="scientific">Panagrolaimus superbus</name>
    <dbReference type="NCBI Taxonomy" id="310955"/>
    <lineage>
        <taxon>Eukaryota</taxon>
        <taxon>Metazoa</taxon>
        <taxon>Ecdysozoa</taxon>
        <taxon>Nematoda</taxon>
        <taxon>Chromadorea</taxon>
        <taxon>Rhabditida</taxon>
        <taxon>Tylenchina</taxon>
        <taxon>Panagrolaimomorpha</taxon>
        <taxon>Panagrolaimoidea</taxon>
        <taxon>Panagrolaimidae</taxon>
        <taxon>Panagrolaimus</taxon>
    </lineage>
</organism>
<evidence type="ECO:0000313" key="2">
    <source>
        <dbReference type="Proteomes" id="UP000887577"/>
    </source>
</evidence>